<dbReference type="PANTHER" id="PTHR43884">
    <property type="entry name" value="ACYL-COA DEHYDROGENASE"/>
    <property type="match status" value="1"/>
</dbReference>
<dbReference type="GO" id="GO:0003995">
    <property type="term" value="F:acyl-CoA dehydrogenase activity"/>
    <property type="evidence" value="ECO:0007669"/>
    <property type="project" value="TreeGrafter"/>
</dbReference>
<evidence type="ECO:0000313" key="6">
    <source>
        <dbReference type="EMBL" id="AUM75766.1"/>
    </source>
</evidence>
<geneLocation type="plasmid" evidence="7">
    <name>pcba4604-01</name>
</geneLocation>
<dbReference type="EMBL" id="CP025584">
    <property type="protein sequence ID" value="AUM75766.1"/>
    <property type="molecule type" value="Genomic_DNA"/>
</dbReference>
<dbReference type="InterPro" id="IPR036250">
    <property type="entry name" value="AcylCo_DH-like_C"/>
</dbReference>
<keyword evidence="1" id="KW-0285">Flavoprotein</keyword>
<evidence type="ECO:0000259" key="5">
    <source>
        <dbReference type="Pfam" id="PF00441"/>
    </source>
</evidence>
<dbReference type="PANTHER" id="PTHR43884:SF20">
    <property type="entry name" value="ACYL-COA DEHYDROGENASE FADE28"/>
    <property type="match status" value="1"/>
</dbReference>
<dbReference type="Proteomes" id="UP000234882">
    <property type="component" value="Plasmid pCBA4604-01"/>
</dbReference>
<keyword evidence="2" id="KW-0274">FAD</keyword>
<evidence type="ECO:0000256" key="4">
    <source>
        <dbReference type="SAM" id="MobiDB-lite"/>
    </source>
</evidence>
<evidence type="ECO:0000313" key="7">
    <source>
        <dbReference type="Proteomes" id="UP000234882"/>
    </source>
</evidence>
<gene>
    <name evidence="6" type="ORF">CYR75_15155</name>
</gene>
<keyword evidence="7" id="KW-1185">Reference proteome</keyword>
<dbReference type="InterPro" id="IPR009075">
    <property type="entry name" value="AcylCo_DH/oxidase_C"/>
</dbReference>
<dbReference type="Pfam" id="PF00441">
    <property type="entry name" value="Acyl-CoA_dh_1"/>
    <property type="match status" value="1"/>
</dbReference>
<feature type="domain" description="Acyl-CoA dehydrogenase/oxidase C-terminal" evidence="5">
    <location>
        <begin position="70"/>
        <end position="161"/>
    </location>
</feature>
<dbReference type="Gene3D" id="1.20.140.10">
    <property type="entry name" value="Butyryl-CoA Dehydrogenase, subunit A, domain 3"/>
    <property type="match status" value="1"/>
</dbReference>
<evidence type="ECO:0000256" key="2">
    <source>
        <dbReference type="ARBA" id="ARBA00022827"/>
    </source>
</evidence>
<dbReference type="KEGG" id="paru:CYR75_15155"/>
<proteinExistence type="predicted"/>
<dbReference type="SUPFAM" id="SSF47203">
    <property type="entry name" value="Acyl-CoA dehydrogenase C-terminal domain-like"/>
    <property type="match status" value="1"/>
</dbReference>
<accession>A0A2K9ML05</accession>
<evidence type="ECO:0000256" key="1">
    <source>
        <dbReference type="ARBA" id="ARBA00022630"/>
    </source>
</evidence>
<reference evidence="6 7" key="1">
    <citation type="submission" date="2017-12" db="EMBL/GenBank/DDBJ databases">
        <title>Genomic analysis of Paracoccus sp. CBA4604.</title>
        <authorList>
            <person name="Roh S.W."/>
            <person name="Kim J.Y."/>
            <person name="Kim J.S."/>
        </authorList>
    </citation>
    <scope>NUCLEOTIDE SEQUENCE [LARGE SCALE GENOMIC DNA]</scope>
    <source>
        <strain evidence="6 7">CBA4604</strain>
        <plasmid evidence="7">pcba4604-01</plasmid>
    </source>
</reference>
<protein>
    <recommendedName>
        <fullName evidence="5">Acyl-CoA dehydrogenase/oxidase C-terminal domain-containing protein</fullName>
    </recommendedName>
</protein>
<dbReference type="AlphaFoldDB" id="A0A2K9ML05"/>
<sequence>MAKAVPGRAPPPTEPHHDWPCRANAPRQPPAPWKARLPGRDAHLRPRPERQPVVCFCAAPWWVFTPPLTTRHQFGRPPSSFQALQHRLVQMFITLDEARALVMAAAMAASERLGSADHLAQAAWQKVEESGQKIAEEAIQMHGGIGMTEECFVGRYVRRILHNAPLV</sequence>
<feature type="region of interest" description="Disordered" evidence="4">
    <location>
        <begin position="1"/>
        <end position="45"/>
    </location>
</feature>
<organism evidence="6 7">
    <name type="scientific">Paracoccus jeotgali</name>
    <dbReference type="NCBI Taxonomy" id="2065379"/>
    <lineage>
        <taxon>Bacteria</taxon>
        <taxon>Pseudomonadati</taxon>
        <taxon>Pseudomonadota</taxon>
        <taxon>Alphaproteobacteria</taxon>
        <taxon>Rhodobacterales</taxon>
        <taxon>Paracoccaceae</taxon>
        <taxon>Paracoccus</taxon>
    </lineage>
</organism>
<evidence type="ECO:0000256" key="3">
    <source>
        <dbReference type="ARBA" id="ARBA00023002"/>
    </source>
</evidence>
<keyword evidence="6" id="KW-0614">Plasmid</keyword>
<keyword evidence="3" id="KW-0560">Oxidoreductase</keyword>
<name>A0A2K9ML05_9RHOB</name>